<organism evidence="1 2">
    <name type="scientific">Carpinus fangiana</name>
    <dbReference type="NCBI Taxonomy" id="176857"/>
    <lineage>
        <taxon>Eukaryota</taxon>
        <taxon>Viridiplantae</taxon>
        <taxon>Streptophyta</taxon>
        <taxon>Embryophyta</taxon>
        <taxon>Tracheophyta</taxon>
        <taxon>Spermatophyta</taxon>
        <taxon>Magnoliopsida</taxon>
        <taxon>eudicotyledons</taxon>
        <taxon>Gunneridae</taxon>
        <taxon>Pentapetalae</taxon>
        <taxon>rosids</taxon>
        <taxon>fabids</taxon>
        <taxon>Fagales</taxon>
        <taxon>Betulaceae</taxon>
        <taxon>Carpinus</taxon>
    </lineage>
</organism>
<proteinExistence type="predicted"/>
<dbReference type="OrthoDB" id="751983at2759"/>
<dbReference type="AlphaFoldDB" id="A0A5N6QIT3"/>
<keyword evidence="2" id="KW-1185">Reference proteome</keyword>
<dbReference type="PANTHER" id="PTHR39104">
    <property type="entry name" value="AMINO ACID-LIGASE"/>
    <property type="match status" value="1"/>
</dbReference>
<evidence type="ECO:0000313" key="2">
    <source>
        <dbReference type="Proteomes" id="UP000327013"/>
    </source>
</evidence>
<gene>
    <name evidence="1" type="ORF">FH972_002599</name>
</gene>
<dbReference type="Proteomes" id="UP000327013">
    <property type="component" value="Chromosome 1"/>
</dbReference>
<evidence type="ECO:0000313" key="1">
    <source>
        <dbReference type="EMBL" id="KAE7998020.1"/>
    </source>
</evidence>
<reference evidence="1 2" key="1">
    <citation type="submission" date="2019-06" db="EMBL/GenBank/DDBJ databases">
        <title>A chromosomal-level reference genome of Carpinus fangiana (Coryloideae, Betulaceae).</title>
        <authorList>
            <person name="Yang X."/>
            <person name="Wang Z."/>
            <person name="Zhang L."/>
            <person name="Hao G."/>
            <person name="Liu J."/>
            <person name="Yang Y."/>
        </authorList>
    </citation>
    <scope>NUCLEOTIDE SEQUENCE [LARGE SCALE GENOMIC DNA]</scope>
    <source>
        <strain evidence="1">Cfa_2016G</strain>
        <tissue evidence="1">Leaf</tissue>
    </source>
</reference>
<accession>A0A5N6QIT3</accession>
<sequence length="229" mass="25357">MACGYFHIEHLKDNYGDEDGFGMLYMMQGIVKLFCPSVSKTVPFVARDKQRLDLGSIALTFGLDPATLKLNGHFISRGDDLIASSVTWNALLSFFSARGLSTGKDDQDALVVDGKPIKVGTKPEDEVDGGSRRRQPEDVNLVKNKKLKEGNSGEDLHGLSSLKRKRLLEDVSLLKKLKINETDSGISGQGNHHHNTLACTQFTCSYMSNNLKRMREDEAIVASPCKRIR</sequence>
<dbReference type="EMBL" id="CM017321">
    <property type="protein sequence ID" value="KAE7998020.1"/>
    <property type="molecule type" value="Genomic_DNA"/>
</dbReference>
<protein>
    <submittedName>
        <fullName evidence="1">Uncharacterized protein</fullName>
    </submittedName>
</protein>
<dbReference type="PANTHER" id="PTHR39104:SF1">
    <property type="entry name" value="AMINO ACID-LIGASE"/>
    <property type="match status" value="1"/>
</dbReference>
<name>A0A5N6QIT3_9ROSI</name>